<organism evidence="1 2">
    <name type="scientific">Shewanella livingstonensis</name>
    <dbReference type="NCBI Taxonomy" id="150120"/>
    <lineage>
        <taxon>Bacteria</taxon>
        <taxon>Pseudomonadati</taxon>
        <taxon>Pseudomonadota</taxon>
        <taxon>Gammaproteobacteria</taxon>
        <taxon>Alteromonadales</taxon>
        <taxon>Shewanellaceae</taxon>
        <taxon>Shewanella</taxon>
    </lineage>
</organism>
<gene>
    <name evidence="1" type="ORF">EGC82_12540</name>
</gene>
<evidence type="ECO:0000313" key="2">
    <source>
        <dbReference type="Proteomes" id="UP000278035"/>
    </source>
</evidence>
<evidence type="ECO:0000313" key="1">
    <source>
        <dbReference type="EMBL" id="AZG73516.1"/>
    </source>
</evidence>
<reference evidence="2" key="1">
    <citation type="submission" date="2018-11" db="EMBL/GenBank/DDBJ databases">
        <title>Shewanella sp. M2.</title>
        <authorList>
            <person name="Hwang Y.J."/>
            <person name="Hwang C.Y."/>
        </authorList>
    </citation>
    <scope>NUCLEOTIDE SEQUENCE [LARGE SCALE GENOMIC DNA]</scope>
    <source>
        <strain evidence="2">LMG 19866</strain>
    </source>
</reference>
<protein>
    <recommendedName>
        <fullName evidence="3">Lipoprotein</fullName>
    </recommendedName>
</protein>
<dbReference type="OrthoDB" id="6270876at2"/>
<dbReference type="Proteomes" id="UP000278035">
    <property type="component" value="Chromosome"/>
</dbReference>
<name>A0A3G8LV46_9GAMM</name>
<dbReference type="KEGG" id="slj:EGC82_12540"/>
<keyword evidence="2" id="KW-1185">Reference proteome</keyword>
<evidence type="ECO:0008006" key="3">
    <source>
        <dbReference type="Google" id="ProtNLM"/>
    </source>
</evidence>
<dbReference type="PROSITE" id="PS51257">
    <property type="entry name" value="PROKAR_LIPOPROTEIN"/>
    <property type="match status" value="1"/>
</dbReference>
<dbReference type="EMBL" id="CP034015">
    <property type="protein sequence ID" value="AZG73516.1"/>
    <property type="molecule type" value="Genomic_DNA"/>
</dbReference>
<dbReference type="RefSeq" id="WP_124731065.1">
    <property type="nucleotide sequence ID" value="NZ_CBCSKC010000037.1"/>
</dbReference>
<proteinExistence type="predicted"/>
<accession>A0A3G8LV46</accession>
<dbReference type="AlphaFoldDB" id="A0A3G8LV46"/>
<sequence length="112" mass="13047">MNKLFPLFLALNTMLLGCTSIDNRFLDINENHYYADWLKTIEESNGEGVYFIFEAVDFSETGEKKPSLRRLKKLISLFKNKPKECLEHMEIIDESRNLYEGGGETIYIRCGK</sequence>